<evidence type="ECO:0000313" key="2">
    <source>
        <dbReference type="EMBL" id="KAF9781521.1"/>
    </source>
</evidence>
<feature type="region of interest" description="Disordered" evidence="1">
    <location>
        <begin position="713"/>
        <end position="738"/>
    </location>
</feature>
<protein>
    <recommendedName>
        <fullName evidence="4">C2H2-type domain-containing protein</fullName>
    </recommendedName>
</protein>
<reference evidence="2" key="2">
    <citation type="submission" date="2020-11" db="EMBL/GenBank/DDBJ databases">
        <authorList>
            <consortium name="DOE Joint Genome Institute"/>
            <person name="Kuo A."/>
            <person name="Miyauchi S."/>
            <person name="Kiss E."/>
            <person name="Drula E."/>
            <person name="Kohler A."/>
            <person name="Sanchez-Garcia M."/>
            <person name="Andreopoulos B."/>
            <person name="Barry K.W."/>
            <person name="Bonito G."/>
            <person name="Buee M."/>
            <person name="Carver A."/>
            <person name="Chen C."/>
            <person name="Cichocki N."/>
            <person name="Clum A."/>
            <person name="Culley D."/>
            <person name="Crous P.W."/>
            <person name="Fauchery L."/>
            <person name="Girlanda M."/>
            <person name="Hayes R."/>
            <person name="Keri Z."/>
            <person name="Labutti K."/>
            <person name="Lipzen A."/>
            <person name="Lombard V."/>
            <person name="Magnuson J."/>
            <person name="Maillard F."/>
            <person name="Morin E."/>
            <person name="Murat C."/>
            <person name="Nolan M."/>
            <person name="Ohm R."/>
            <person name="Pangilinan J."/>
            <person name="Pereira M."/>
            <person name="Perotto S."/>
            <person name="Peter M."/>
            <person name="Riley R."/>
            <person name="Sitrit Y."/>
            <person name="Stielow B."/>
            <person name="Szollosi G."/>
            <person name="Zifcakova L."/>
            <person name="Stursova M."/>
            <person name="Spatafora J.W."/>
            <person name="Tedersoo L."/>
            <person name="Vaario L.-M."/>
            <person name="Yamada A."/>
            <person name="Yan M."/>
            <person name="Wang P."/>
            <person name="Xu J."/>
            <person name="Bruns T."/>
            <person name="Baldrian P."/>
            <person name="Vilgalys R."/>
            <person name="Henrissat B."/>
            <person name="Grigoriev I.V."/>
            <person name="Hibbett D."/>
            <person name="Nagy L.G."/>
            <person name="Martin F.M."/>
        </authorList>
    </citation>
    <scope>NUCLEOTIDE SEQUENCE</scope>
    <source>
        <strain evidence="2">UH-Tt-Lm1</strain>
    </source>
</reference>
<gene>
    <name evidence="2" type="ORF">BJ322DRAFT_1111448</name>
</gene>
<reference evidence="2" key="1">
    <citation type="journal article" date="2020" name="Nat. Commun.">
        <title>Large-scale genome sequencing of mycorrhizal fungi provides insights into the early evolution of symbiotic traits.</title>
        <authorList>
            <person name="Miyauchi S."/>
            <person name="Kiss E."/>
            <person name="Kuo A."/>
            <person name="Drula E."/>
            <person name="Kohler A."/>
            <person name="Sanchez-Garcia M."/>
            <person name="Morin E."/>
            <person name="Andreopoulos B."/>
            <person name="Barry K.W."/>
            <person name="Bonito G."/>
            <person name="Buee M."/>
            <person name="Carver A."/>
            <person name="Chen C."/>
            <person name="Cichocki N."/>
            <person name="Clum A."/>
            <person name="Culley D."/>
            <person name="Crous P.W."/>
            <person name="Fauchery L."/>
            <person name="Girlanda M."/>
            <person name="Hayes R.D."/>
            <person name="Keri Z."/>
            <person name="LaButti K."/>
            <person name="Lipzen A."/>
            <person name="Lombard V."/>
            <person name="Magnuson J."/>
            <person name="Maillard F."/>
            <person name="Murat C."/>
            <person name="Nolan M."/>
            <person name="Ohm R.A."/>
            <person name="Pangilinan J."/>
            <person name="Pereira M.F."/>
            <person name="Perotto S."/>
            <person name="Peter M."/>
            <person name="Pfister S."/>
            <person name="Riley R."/>
            <person name="Sitrit Y."/>
            <person name="Stielow J.B."/>
            <person name="Szollosi G."/>
            <person name="Zifcakova L."/>
            <person name="Stursova M."/>
            <person name="Spatafora J.W."/>
            <person name="Tedersoo L."/>
            <person name="Vaario L.M."/>
            <person name="Yamada A."/>
            <person name="Yan M."/>
            <person name="Wang P."/>
            <person name="Xu J."/>
            <person name="Bruns T."/>
            <person name="Baldrian P."/>
            <person name="Vilgalys R."/>
            <person name="Dunand C."/>
            <person name="Henrissat B."/>
            <person name="Grigoriev I.V."/>
            <person name="Hibbett D."/>
            <person name="Nagy L.G."/>
            <person name="Martin F.M."/>
        </authorList>
    </citation>
    <scope>NUCLEOTIDE SEQUENCE</scope>
    <source>
        <strain evidence="2">UH-Tt-Lm1</strain>
    </source>
</reference>
<keyword evidence="3" id="KW-1185">Reference proteome</keyword>
<feature type="region of interest" description="Disordered" evidence="1">
    <location>
        <begin position="114"/>
        <end position="137"/>
    </location>
</feature>
<dbReference type="InterPro" id="IPR041078">
    <property type="entry name" value="Plavaka"/>
</dbReference>
<dbReference type="Proteomes" id="UP000736335">
    <property type="component" value="Unassembled WGS sequence"/>
</dbReference>
<organism evidence="2 3">
    <name type="scientific">Thelephora terrestris</name>
    <dbReference type="NCBI Taxonomy" id="56493"/>
    <lineage>
        <taxon>Eukaryota</taxon>
        <taxon>Fungi</taxon>
        <taxon>Dikarya</taxon>
        <taxon>Basidiomycota</taxon>
        <taxon>Agaricomycotina</taxon>
        <taxon>Agaricomycetes</taxon>
        <taxon>Thelephorales</taxon>
        <taxon>Thelephoraceae</taxon>
        <taxon>Thelephora</taxon>
    </lineage>
</organism>
<evidence type="ECO:0008006" key="4">
    <source>
        <dbReference type="Google" id="ProtNLM"/>
    </source>
</evidence>
<evidence type="ECO:0000256" key="1">
    <source>
        <dbReference type="SAM" id="MobiDB-lite"/>
    </source>
</evidence>
<dbReference type="AlphaFoldDB" id="A0A9P6H8Q5"/>
<dbReference type="EMBL" id="WIUZ02000013">
    <property type="protein sequence ID" value="KAF9781521.1"/>
    <property type="molecule type" value="Genomic_DNA"/>
</dbReference>
<accession>A0A9P6H8Q5</accession>
<proteinExistence type="predicted"/>
<sequence length="973" mass="109176">MPATRSTTKRQRETQNFRQSIARQNFGDYHKCKSCGGLFSLYHNAHKRHVQLCEARSKRLRDEEAQRLAERYTPTPEPYTHVSSAEDTEIGLGVEFPMEVVMDHDYPIPLPALDVGDDAKPPLQGGSLGATPQGNPLNIDPLLETTPPPGKPRDTFGIGTAPEYEELGSPQLGQTLIVYHPFAGHPPEIVNTANLTWTREFDLPPPSEEPWAPFKTRADFEQAELFLHHNCTDSMINDQLQLNQRSSPTTHTMKNAHQMHKILAEASQHQDTSSFRSVEISVPYSHGVKSEDRTYTVFFRPAMEAILDVIEDPDLHPSFTFYPERHYVMIGGNYRIGPEKVVVQMTLYSDASRLDKLSRKKVWGVWAWIGNIPKHMRMRASGKGSAILLGFLPEVPGKQGDNSSALADHRTYVYHSGILEMLRSAIPAAGREGFIFDDGSASGCAAQLVLSILSVDYDEAAASILGSQSEWVCPICLVPHDFLWDLSEVIYPLRSRDGTLRLIEKAEGCSTKAGAYQVLLDQSIRNIPNTFLNHFSLHLVVYSTFCADVLHQIEQGIWGQHVWKMIKSGYLSHVELQVLDNNFKRLPPYSDIHHFPNGVSDLSGITGKEQGTILRYISPLMLGVCDDHNTDDLLIPALRALACVLTLARFHVHTSKTLLLLRHQIQQFGQLAKKIRESEAHRNTKELSFNWPKMHSLTHLVESICRRGVISGSSTDRGEALHPQNRKDWGRSNKQASAQSQMLRMSHERGTIQQIRSEVDGYDKSQLLGKGAIAGAPSNPTEPRVFLCSQVRRSLTASAYGAILSENLGIKDFVTPLSDLLQGKMRPNARFNQVKMFSSCRVSYLCQETGILQQEIFHVTSKWQNSGPRYDSVIIQGQQRSNFFFAEVRGLFSVLVGDTTFGVAIVKPFTQKTRNKVTGYIELEAAKEGSFEFCFIESIIRTVHILPPTPHNPWSVVQDLTDGDIYLRISHLK</sequence>
<dbReference type="Pfam" id="PF18759">
    <property type="entry name" value="Plavaka"/>
    <property type="match status" value="1"/>
</dbReference>
<name>A0A9P6H8Q5_9AGAM</name>
<comment type="caution">
    <text evidence="2">The sequence shown here is derived from an EMBL/GenBank/DDBJ whole genome shotgun (WGS) entry which is preliminary data.</text>
</comment>
<evidence type="ECO:0000313" key="3">
    <source>
        <dbReference type="Proteomes" id="UP000736335"/>
    </source>
</evidence>
<dbReference type="OrthoDB" id="3239511at2759"/>
<feature type="compositionally biased region" description="Basic and acidic residues" evidence="1">
    <location>
        <begin position="716"/>
        <end position="731"/>
    </location>
</feature>